<dbReference type="Proteomes" id="UP000585272">
    <property type="component" value="Unassembled WGS sequence"/>
</dbReference>
<dbReference type="RefSeq" id="WP_221243317.1">
    <property type="nucleotide sequence ID" value="NZ_JACHNU010000015.1"/>
</dbReference>
<protein>
    <recommendedName>
        <fullName evidence="4">Collagen triple helix repeat protein</fullName>
    </recommendedName>
</protein>
<feature type="region of interest" description="Disordered" evidence="1">
    <location>
        <begin position="81"/>
        <end position="112"/>
    </location>
</feature>
<organism evidence="2 3">
    <name type="scientific">Conexibacter arvalis</name>
    <dbReference type="NCBI Taxonomy" id="912552"/>
    <lineage>
        <taxon>Bacteria</taxon>
        <taxon>Bacillati</taxon>
        <taxon>Actinomycetota</taxon>
        <taxon>Thermoleophilia</taxon>
        <taxon>Solirubrobacterales</taxon>
        <taxon>Conexibacteraceae</taxon>
        <taxon>Conexibacter</taxon>
    </lineage>
</organism>
<name>A0A840IM85_9ACTN</name>
<sequence>MFKSIASRRPSAGLVVGLIALFVALGGTSYAAINLPKASVGTAQLKNGAVSAQKVKANAIGSGKIKDGSLLAKDFKAGQLPAGPQGAPGAQGPQGEKGQQGEKGPQGIAGPQGPVGISGYELVTGPEITIANGVSAQQTIRCPVGKRVLGGGYDAGSSTNLTLNRSGVSNAEANSWFIRVTNNSGADRRIQGQAICVHVAS</sequence>
<dbReference type="InterPro" id="IPR008160">
    <property type="entry name" value="Collagen"/>
</dbReference>
<reference evidence="2 3" key="1">
    <citation type="submission" date="2020-08" db="EMBL/GenBank/DDBJ databases">
        <title>Genomic Encyclopedia of Archaeal and Bacterial Type Strains, Phase II (KMG-II): from individual species to whole genera.</title>
        <authorList>
            <person name="Goeker M."/>
        </authorList>
    </citation>
    <scope>NUCLEOTIDE SEQUENCE [LARGE SCALE GENOMIC DNA]</scope>
    <source>
        <strain evidence="2 3">DSM 23288</strain>
    </source>
</reference>
<evidence type="ECO:0000313" key="3">
    <source>
        <dbReference type="Proteomes" id="UP000585272"/>
    </source>
</evidence>
<dbReference type="EMBL" id="JACHNU010000015">
    <property type="protein sequence ID" value="MBB4665263.1"/>
    <property type="molecule type" value="Genomic_DNA"/>
</dbReference>
<dbReference type="AlphaFoldDB" id="A0A840IM85"/>
<dbReference type="Pfam" id="PF01391">
    <property type="entry name" value="Collagen"/>
    <property type="match status" value="1"/>
</dbReference>
<evidence type="ECO:0000256" key="1">
    <source>
        <dbReference type="SAM" id="MobiDB-lite"/>
    </source>
</evidence>
<proteinExistence type="predicted"/>
<gene>
    <name evidence="2" type="ORF">BDZ31_004891</name>
</gene>
<comment type="caution">
    <text evidence="2">The sequence shown here is derived from an EMBL/GenBank/DDBJ whole genome shotgun (WGS) entry which is preliminary data.</text>
</comment>
<evidence type="ECO:0008006" key="4">
    <source>
        <dbReference type="Google" id="ProtNLM"/>
    </source>
</evidence>
<accession>A0A840IM85</accession>
<evidence type="ECO:0000313" key="2">
    <source>
        <dbReference type="EMBL" id="MBB4665263.1"/>
    </source>
</evidence>
<keyword evidence="3" id="KW-1185">Reference proteome</keyword>
<feature type="compositionally biased region" description="Low complexity" evidence="1">
    <location>
        <begin position="81"/>
        <end position="106"/>
    </location>
</feature>